<evidence type="ECO:0000256" key="1">
    <source>
        <dbReference type="SAM" id="Phobius"/>
    </source>
</evidence>
<dbReference type="Proteomes" id="UP000285794">
    <property type="component" value="Unassembled WGS sequence"/>
</dbReference>
<gene>
    <name evidence="2" type="ORF">DWB61_17490</name>
</gene>
<accession>A0A425XWF3</accession>
<name>A0A425XWF3_9BACT</name>
<feature type="transmembrane region" description="Helical" evidence="1">
    <location>
        <begin position="12"/>
        <end position="33"/>
    </location>
</feature>
<evidence type="ECO:0000313" key="3">
    <source>
        <dbReference type="Proteomes" id="UP000285794"/>
    </source>
</evidence>
<dbReference type="RefSeq" id="WP_125032196.1">
    <property type="nucleotide sequence ID" value="NZ_JAPXVP010000034.1"/>
</dbReference>
<dbReference type="AlphaFoldDB" id="A0A425XWF3"/>
<keyword evidence="1" id="KW-0812">Transmembrane</keyword>
<keyword evidence="1" id="KW-1133">Transmembrane helix</keyword>
<sequence length="195" mass="23635">MEVQRIRSVLFLWQKLCLLLSGGLLIVSGVLFLPGKYSGKIYIERFDVPSWCYLLGYFIILVIFCLSFYLLIAKWYNRDMLKFEDRFLKYKTMDLFVSEINDLTIEEHPLKYKPKENRTIFNGGGNNWLRFEYRGKKYNIEYFLRNKEEEEELKGIFKKWQFITDIHYGVSKEQELLELYDSLSYKSKYDEFKFT</sequence>
<evidence type="ECO:0000313" key="2">
    <source>
        <dbReference type="EMBL" id="RRG18965.1"/>
    </source>
</evidence>
<feature type="transmembrane region" description="Helical" evidence="1">
    <location>
        <begin position="53"/>
        <end position="72"/>
    </location>
</feature>
<protein>
    <submittedName>
        <fullName evidence="2">Uncharacterized protein</fullName>
    </submittedName>
</protein>
<proteinExistence type="predicted"/>
<dbReference type="EMBL" id="QQWG01000037">
    <property type="protein sequence ID" value="RRG18965.1"/>
    <property type="molecule type" value="Genomic_DNA"/>
</dbReference>
<keyword evidence="1" id="KW-0472">Membrane</keyword>
<comment type="caution">
    <text evidence="2">The sequence shown here is derived from an EMBL/GenBank/DDBJ whole genome shotgun (WGS) entry which is preliminary data.</text>
</comment>
<keyword evidence="3" id="KW-1185">Reference proteome</keyword>
<reference evidence="2 3" key="1">
    <citation type="submission" date="2018-07" db="EMBL/GenBank/DDBJ databases">
        <title>Draft genome sequence of Ancylomarina sp. M1P.</title>
        <authorList>
            <person name="Yadav S."/>
            <person name="Villanueva L."/>
            <person name="Damste J.S.S."/>
        </authorList>
    </citation>
    <scope>NUCLEOTIDE SEQUENCE [LARGE SCALE GENOMIC DNA]</scope>
    <source>
        <strain evidence="2 3">M1P</strain>
    </source>
</reference>
<organism evidence="2 3">
    <name type="scientific">Ancylomarina euxinus</name>
    <dbReference type="NCBI Taxonomy" id="2283627"/>
    <lineage>
        <taxon>Bacteria</taxon>
        <taxon>Pseudomonadati</taxon>
        <taxon>Bacteroidota</taxon>
        <taxon>Bacteroidia</taxon>
        <taxon>Marinilabiliales</taxon>
        <taxon>Marinifilaceae</taxon>
        <taxon>Ancylomarina</taxon>
    </lineage>
</organism>